<protein>
    <submittedName>
        <fullName evidence="1">Uncharacterized protein</fullName>
    </submittedName>
</protein>
<gene>
    <name evidence="1" type="ORF">K458DRAFT_126645</name>
</gene>
<name>A0A6G1JGI1_9PLEO</name>
<sequence>MPKLGASKNVILRKGHFQAPISSKVARNLLSSPSHAHFQNPKHSNFGLCQQFAKRLDAYTPVDPTRVADYSSYKSSTNATQPVGSASVCTQRYCARPPESRFDQQFTS</sequence>
<accession>A0A6G1JGI1</accession>
<dbReference type="AlphaFoldDB" id="A0A6G1JGI1"/>
<evidence type="ECO:0000313" key="1">
    <source>
        <dbReference type="EMBL" id="KAF2689330.1"/>
    </source>
</evidence>
<reference evidence="1" key="1">
    <citation type="journal article" date="2020" name="Stud. Mycol.">
        <title>101 Dothideomycetes genomes: a test case for predicting lifestyles and emergence of pathogens.</title>
        <authorList>
            <person name="Haridas S."/>
            <person name="Albert R."/>
            <person name="Binder M."/>
            <person name="Bloem J."/>
            <person name="Labutti K."/>
            <person name="Salamov A."/>
            <person name="Andreopoulos B."/>
            <person name="Baker S."/>
            <person name="Barry K."/>
            <person name="Bills G."/>
            <person name="Bluhm B."/>
            <person name="Cannon C."/>
            <person name="Castanera R."/>
            <person name="Culley D."/>
            <person name="Daum C."/>
            <person name="Ezra D."/>
            <person name="Gonzalez J."/>
            <person name="Henrissat B."/>
            <person name="Kuo A."/>
            <person name="Liang C."/>
            <person name="Lipzen A."/>
            <person name="Lutzoni F."/>
            <person name="Magnuson J."/>
            <person name="Mondo S."/>
            <person name="Nolan M."/>
            <person name="Ohm R."/>
            <person name="Pangilinan J."/>
            <person name="Park H.-J."/>
            <person name="Ramirez L."/>
            <person name="Alfaro M."/>
            <person name="Sun H."/>
            <person name="Tritt A."/>
            <person name="Yoshinaga Y."/>
            <person name="Zwiers L.-H."/>
            <person name="Turgeon B."/>
            <person name="Goodwin S."/>
            <person name="Spatafora J."/>
            <person name="Crous P."/>
            <person name="Grigoriev I."/>
        </authorList>
    </citation>
    <scope>NUCLEOTIDE SEQUENCE</scope>
    <source>
        <strain evidence="1">CBS 122367</strain>
    </source>
</reference>
<dbReference type="EMBL" id="MU005572">
    <property type="protein sequence ID" value="KAF2689330.1"/>
    <property type="molecule type" value="Genomic_DNA"/>
</dbReference>
<proteinExistence type="predicted"/>
<organism evidence="1 2">
    <name type="scientific">Lentithecium fluviatile CBS 122367</name>
    <dbReference type="NCBI Taxonomy" id="1168545"/>
    <lineage>
        <taxon>Eukaryota</taxon>
        <taxon>Fungi</taxon>
        <taxon>Dikarya</taxon>
        <taxon>Ascomycota</taxon>
        <taxon>Pezizomycotina</taxon>
        <taxon>Dothideomycetes</taxon>
        <taxon>Pleosporomycetidae</taxon>
        <taxon>Pleosporales</taxon>
        <taxon>Massarineae</taxon>
        <taxon>Lentitheciaceae</taxon>
        <taxon>Lentithecium</taxon>
    </lineage>
</organism>
<evidence type="ECO:0000313" key="2">
    <source>
        <dbReference type="Proteomes" id="UP000799291"/>
    </source>
</evidence>
<dbReference type="Proteomes" id="UP000799291">
    <property type="component" value="Unassembled WGS sequence"/>
</dbReference>
<keyword evidence="2" id="KW-1185">Reference proteome</keyword>